<dbReference type="PROSITE" id="PS50977">
    <property type="entry name" value="HTH_TETR_2"/>
    <property type="match status" value="2"/>
</dbReference>
<evidence type="ECO:0000313" key="7">
    <source>
        <dbReference type="Proteomes" id="UP001595957"/>
    </source>
</evidence>
<evidence type="ECO:0000256" key="3">
    <source>
        <dbReference type="ARBA" id="ARBA00023163"/>
    </source>
</evidence>
<comment type="caution">
    <text evidence="6">The sequence shown here is derived from an EMBL/GenBank/DDBJ whole genome shotgun (WGS) entry which is preliminary data.</text>
</comment>
<keyword evidence="3" id="KW-0804">Transcription</keyword>
<keyword evidence="1" id="KW-0805">Transcription regulation</keyword>
<name>A0ABV9EZ25_9SPHN</name>
<sequence>MKVSKKRFDPAEKRQKIMRHAAGQFLRHGYEGCTMDLVAAKAKVGKQAIYEFFDSKEHLFAEVTRARLAEFRITAPRRDLPAREAIERYLIETVDKAADPTASGLLRLNILIFRQHPALAAELHDGRRRGASELAAYLVSLGEGEYASLRGIDPLNFATRMAGVATEGVRHFLGVPWQGEEERQASARFSVRLFFDGCSCDGARPDLSAHSHGPLSPVRPYAVTRLPESRFDGLCVKALAGFLDHGFDGMSLDLLVAETGVSRATIYRQFGNKDGLFHYVLGREIDRRAAVTWRTPRASDFTSELEVLAADVLAEHLSSPSIAMYRLLIREVKRVPALAVAYYDSQIDRLREPLSDIFARHRNIRPCEGCVRAFHTLATFGVRFLTSPASLDSAGIAQLSRETARIMARPIAVD</sequence>
<reference evidence="7" key="1">
    <citation type="journal article" date="2019" name="Int. J. Syst. Evol. Microbiol.">
        <title>The Global Catalogue of Microorganisms (GCM) 10K type strain sequencing project: providing services to taxonomists for standard genome sequencing and annotation.</title>
        <authorList>
            <consortium name="The Broad Institute Genomics Platform"/>
            <consortium name="The Broad Institute Genome Sequencing Center for Infectious Disease"/>
            <person name="Wu L."/>
            <person name="Ma J."/>
        </authorList>
    </citation>
    <scope>NUCLEOTIDE SEQUENCE [LARGE SCALE GENOMIC DNA]</scope>
    <source>
        <strain evidence="7">NBRC 103632</strain>
    </source>
</reference>
<dbReference type="PANTHER" id="PTHR30055">
    <property type="entry name" value="HTH-TYPE TRANSCRIPTIONAL REGULATOR RUTR"/>
    <property type="match status" value="1"/>
</dbReference>
<organism evidence="6 7">
    <name type="scientific">Sphingobium tyrosinilyticum</name>
    <dbReference type="NCBI Taxonomy" id="2715436"/>
    <lineage>
        <taxon>Bacteria</taxon>
        <taxon>Pseudomonadati</taxon>
        <taxon>Pseudomonadota</taxon>
        <taxon>Alphaproteobacteria</taxon>
        <taxon>Sphingomonadales</taxon>
        <taxon>Sphingomonadaceae</taxon>
        <taxon>Sphingobium</taxon>
    </lineage>
</organism>
<keyword evidence="7" id="KW-1185">Reference proteome</keyword>
<keyword evidence="2 4" id="KW-0238">DNA-binding</keyword>
<evidence type="ECO:0000256" key="4">
    <source>
        <dbReference type="PROSITE-ProRule" id="PRU00335"/>
    </source>
</evidence>
<dbReference type="PANTHER" id="PTHR30055:SF238">
    <property type="entry name" value="MYCOFACTOCIN BIOSYNTHESIS TRANSCRIPTIONAL REGULATOR MFTR-RELATED"/>
    <property type="match status" value="1"/>
</dbReference>
<dbReference type="InterPro" id="IPR009057">
    <property type="entry name" value="Homeodomain-like_sf"/>
</dbReference>
<dbReference type="EMBL" id="JBHSFZ010000025">
    <property type="protein sequence ID" value="MFC4594855.1"/>
    <property type="molecule type" value="Genomic_DNA"/>
</dbReference>
<evidence type="ECO:0000256" key="2">
    <source>
        <dbReference type="ARBA" id="ARBA00023125"/>
    </source>
</evidence>
<dbReference type="RefSeq" id="WP_380804880.1">
    <property type="nucleotide sequence ID" value="NZ_JBHSFZ010000025.1"/>
</dbReference>
<evidence type="ECO:0000256" key="1">
    <source>
        <dbReference type="ARBA" id="ARBA00023015"/>
    </source>
</evidence>
<dbReference type="SUPFAM" id="SSF46689">
    <property type="entry name" value="Homeodomain-like"/>
    <property type="match status" value="2"/>
</dbReference>
<proteinExistence type="predicted"/>
<protein>
    <submittedName>
        <fullName evidence="6">TetR/AcrR family transcriptional regulator</fullName>
    </submittedName>
</protein>
<dbReference type="Pfam" id="PF00440">
    <property type="entry name" value="TetR_N"/>
    <property type="match status" value="2"/>
</dbReference>
<dbReference type="Gene3D" id="1.10.357.10">
    <property type="entry name" value="Tetracycline Repressor, domain 2"/>
    <property type="match status" value="2"/>
</dbReference>
<evidence type="ECO:0000313" key="6">
    <source>
        <dbReference type="EMBL" id="MFC4594855.1"/>
    </source>
</evidence>
<dbReference type="InterPro" id="IPR001647">
    <property type="entry name" value="HTH_TetR"/>
</dbReference>
<feature type="DNA-binding region" description="H-T-H motif" evidence="4">
    <location>
        <begin position="34"/>
        <end position="53"/>
    </location>
</feature>
<accession>A0ABV9EZ25</accession>
<evidence type="ECO:0000259" key="5">
    <source>
        <dbReference type="PROSITE" id="PS50977"/>
    </source>
</evidence>
<feature type="domain" description="HTH tetR-type" evidence="5">
    <location>
        <begin position="228"/>
        <end position="288"/>
    </location>
</feature>
<feature type="DNA-binding region" description="H-T-H motif" evidence="4">
    <location>
        <begin position="251"/>
        <end position="270"/>
    </location>
</feature>
<dbReference type="InterPro" id="IPR050109">
    <property type="entry name" value="HTH-type_TetR-like_transc_reg"/>
</dbReference>
<gene>
    <name evidence="6" type="ORF">ACFO3E_11730</name>
</gene>
<dbReference type="Proteomes" id="UP001595957">
    <property type="component" value="Unassembled WGS sequence"/>
</dbReference>
<feature type="domain" description="HTH tetR-type" evidence="5">
    <location>
        <begin position="11"/>
        <end position="71"/>
    </location>
</feature>